<keyword evidence="2" id="KW-1185">Reference proteome</keyword>
<organism evidence="1 2">
    <name type="scientific">Smallanthus sonchifolius</name>
    <dbReference type="NCBI Taxonomy" id="185202"/>
    <lineage>
        <taxon>Eukaryota</taxon>
        <taxon>Viridiplantae</taxon>
        <taxon>Streptophyta</taxon>
        <taxon>Embryophyta</taxon>
        <taxon>Tracheophyta</taxon>
        <taxon>Spermatophyta</taxon>
        <taxon>Magnoliopsida</taxon>
        <taxon>eudicotyledons</taxon>
        <taxon>Gunneridae</taxon>
        <taxon>Pentapetalae</taxon>
        <taxon>asterids</taxon>
        <taxon>campanulids</taxon>
        <taxon>Asterales</taxon>
        <taxon>Asteraceae</taxon>
        <taxon>Asteroideae</taxon>
        <taxon>Heliantheae alliance</taxon>
        <taxon>Millerieae</taxon>
        <taxon>Smallanthus</taxon>
    </lineage>
</organism>
<proteinExistence type="predicted"/>
<protein>
    <submittedName>
        <fullName evidence="1">Uncharacterized protein</fullName>
    </submittedName>
</protein>
<dbReference type="EMBL" id="CM042020">
    <property type="protein sequence ID" value="KAI3821983.1"/>
    <property type="molecule type" value="Genomic_DNA"/>
</dbReference>
<gene>
    <name evidence="1" type="ORF">L1987_09563</name>
</gene>
<comment type="caution">
    <text evidence="1">The sequence shown here is derived from an EMBL/GenBank/DDBJ whole genome shotgun (WGS) entry which is preliminary data.</text>
</comment>
<evidence type="ECO:0000313" key="2">
    <source>
        <dbReference type="Proteomes" id="UP001056120"/>
    </source>
</evidence>
<accession>A0ACB9JPE0</accession>
<reference evidence="1 2" key="2">
    <citation type="journal article" date="2022" name="Mol. Ecol. Resour.">
        <title>The genomes of chicory, endive, great burdock and yacon provide insights into Asteraceae paleo-polyploidization history and plant inulin production.</title>
        <authorList>
            <person name="Fan W."/>
            <person name="Wang S."/>
            <person name="Wang H."/>
            <person name="Wang A."/>
            <person name="Jiang F."/>
            <person name="Liu H."/>
            <person name="Zhao H."/>
            <person name="Xu D."/>
            <person name="Zhang Y."/>
        </authorList>
    </citation>
    <scope>NUCLEOTIDE SEQUENCE [LARGE SCALE GENOMIC DNA]</scope>
    <source>
        <strain evidence="2">cv. Yunnan</strain>
        <tissue evidence="1">Leaves</tissue>
    </source>
</reference>
<evidence type="ECO:0000313" key="1">
    <source>
        <dbReference type="EMBL" id="KAI3821983.1"/>
    </source>
</evidence>
<dbReference type="Proteomes" id="UP001056120">
    <property type="component" value="Linkage Group LG03"/>
</dbReference>
<name>A0ACB9JPE0_9ASTR</name>
<reference evidence="2" key="1">
    <citation type="journal article" date="2022" name="Mol. Ecol. Resour.">
        <title>The genomes of chicory, endive, great burdock and yacon provide insights into Asteraceae palaeo-polyploidization history and plant inulin production.</title>
        <authorList>
            <person name="Fan W."/>
            <person name="Wang S."/>
            <person name="Wang H."/>
            <person name="Wang A."/>
            <person name="Jiang F."/>
            <person name="Liu H."/>
            <person name="Zhao H."/>
            <person name="Xu D."/>
            <person name="Zhang Y."/>
        </authorList>
    </citation>
    <scope>NUCLEOTIDE SEQUENCE [LARGE SCALE GENOMIC DNA]</scope>
    <source>
        <strain evidence="2">cv. Yunnan</strain>
    </source>
</reference>
<sequence length="82" mass="9749">MTEEFASYAPMPNGIETTVRGLQLCSDEDLGFRWTVTKAERGGRRRRRRRQLGFRRRKNRRQCSGVRARFRRASIEPGSEFW</sequence>